<sequence length="107" mass="12397">MQISIIHVIISIVLFFILFFGIGFILNMLLRMTWIMAVLYPIVVLLIIDEVSFSEYFTDPKQSFANLAENIFLLTPADIIILFFGFLGALFSGYVMKLLRKKGYRMF</sequence>
<feature type="transmembrane region" description="Helical" evidence="1">
    <location>
        <begin position="6"/>
        <end position="26"/>
    </location>
</feature>
<reference evidence="2" key="1">
    <citation type="submission" date="2022-09" db="EMBL/GenBank/DDBJ databases">
        <title>Complete Genomes of Fervidibacillus albus and Fervidibacillus halotolerans isolated from tidal flat sediments.</title>
        <authorList>
            <person name="Kwon K.K."/>
            <person name="Yang S.-H."/>
            <person name="Park M.J."/>
            <person name="Oh H.-M."/>
        </authorList>
    </citation>
    <scope>NUCLEOTIDE SEQUENCE</scope>
    <source>
        <strain evidence="2">MEBiC13591</strain>
    </source>
</reference>
<keyword evidence="1" id="KW-1133">Transmembrane helix</keyword>
<name>A0A9E8RVX7_9BACI</name>
<dbReference type="KEGG" id="faf:OE104_00875"/>
<accession>A0A9E8RVX7</accession>
<gene>
    <name evidence="2" type="ORF">OE104_00875</name>
</gene>
<keyword evidence="1" id="KW-0472">Membrane</keyword>
<keyword evidence="1" id="KW-0812">Transmembrane</keyword>
<evidence type="ECO:0000256" key="1">
    <source>
        <dbReference type="SAM" id="Phobius"/>
    </source>
</evidence>
<dbReference type="EMBL" id="CP106878">
    <property type="protein sequence ID" value="WAA09961.1"/>
    <property type="molecule type" value="Genomic_DNA"/>
</dbReference>
<dbReference type="Pfam" id="PF14068">
    <property type="entry name" value="YuiB"/>
    <property type="match status" value="1"/>
</dbReference>
<dbReference type="InterPro" id="IPR025917">
    <property type="entry name" value="YuiB"/>
</dbReference>
<keyword evidence="3" id="KW-1185">Reference proteome</keyword>
<proteinExistence type="predicted"/>
<dbReference type="Proteomes" id="UP001164718">
    <property type="component" value="Chromosome"/>
</dbReference>
<protein>
    <submittedName>
        <fullName evidence="2">YuiB family protein</fullName>
    </submittedName>
</protein>
<organism evidence="2 3">
    <name type="scientific">Fervidibacillus albus</name>
    <dbReference type="NCBI Taxonomy" id="2980026"/>
    <lineage>
        <taxon>Bacteria</taxon>
        <taxon>Bacillati</taxon>
        <taxon>Bacillota</taxon>
        <taxon>Bacilli</taxon>
        <taxon>Bacillales</taxon>
        <taxon>Bacillaceae</taxon>
        <taxon>Fervidibacillus</taxon>
    </lineage>
</organism>
<feature type="transmembrane region" description="Helical" evidence="1">
    <location>
        <begin position="71"/>
        <end position="96"/>
    </location>
</feature>
<dbReference type="RefSeq" id="WP_275417744.1">
    <property type="nucleotide sequence ID" value="NZ_CP106878.1"/>
</dbReference>
<feature type="transmembrane region" description="Helical" evidence="1">
    <location>
        <begin position="33"/>
        <end position="51"/>
    </location>
</feature>
<dbReference type="AlphaFoldDB" id="A0A9E8RVX7"/>
<evidence type="ECO:0000313" key="2">
    <source>
        <dbReference type="EMBL" id="WAA09961.1"/>
    </source>
</evidence>
<evidence type="ECO:0000313" key="3">
    <source>
        <dbReference type="Proteomes" id="UP001164718"/>
    </source>
</evidence>